<keyword evidence="1 5" id="KW-0489">Methyltransferase</keyword>
<evidence type="ECO:0000259" key="7">
    <source>
        <dbReference type="PROSITE" id="PS51686"/>
    </source>
</evidence>
<dbReference type="SUPFAM" id="SSF53335">
    <property type="entry name" value="S-adenosyl-L-methionine-dependent methyltransferases"/>
    <property type="match status" value="1"/>
</dbReference>
<feature type="region of interest" description="Disordered" evidence="6">
    <location>
        <begin position="1"/>
        <end position="65"/>
    </location>
</feature>
<dbReference type="InterPro" id="IPR001678">
    <property type="entry name" value="MeTrfase_RsmB-F_NOP2_dom"/>
</dbReference>
<feature type="region of interest" description="Disordered" evidence="6">
    <location>
        <begin position="83"/>
        <end position="105"/>
    </location>
</feature>
<evidence type="ECO:0000256" key="3">
    <source>
        <dbReference type="ARBA" id="ARBA00022691"/>
    </source>
</evidence>
<dbReference type="GO" id="GO:0001510">
    <property type="term" value="P:RNA methylation"/>
    <property type="evidence" value="ECO:0007669"/>
    <property type="project" value="InterPro"/>
</dbReference>
<sequence>MGGKSRAALRREKKRKQKGESAASGAAAGASTTTEKAPKRQQKSRFDSDSDSDEDTNRAAAIPLPSLEAGDRVRDFIKDLEQQVKPTGKRARAEAEQHAVDQRKKRYREQKAEKIVWRKFDRENQAFEQFYERCLGLEKDEFARFLASLKEPLPVHLRVNGNYTSLSEIVTGTLELDFDLSQVTVPTPVGGGEMHVQFGPETWVPEKRLWKLATDSKTFRKLEGLRSLSTYVRAQGSLGTLLRQDPAATVLPAFLDVQPGQRVLDLCGGGEHRAPIVEEYLCPASPASAGIQTSSSASSLLVVNERDATAAVSAVRNLTRTLPLSRELIVTAHKPEEFPVPEDVDARFDRIVCYAPCSGDGLIRKLPEKWRTWSPEQALAHHPSQLGLAEHALTLLRTGGMLLYSTRSINPIEDEAVVAELLRRSKGALELAETDDILEGLKRSQGLTQWDVFDLSSWEDSPEDQRHRLRPSMWPPSPEERDEMHLERCVRVLPHQNDTHGLFVAVIRKVREYENATVAVGPAPLPQPNNQAKPKTAAASKNKKQAKAEKPFCSFTAIDKNQLSSIQSFFALRSNLSFLERAGMARQKRAVHLVTPAVAELVTNQLRGRLSIYHAGVFALRPGTGIEAVAEELTDDGARALLPEMNARVLNLPQDEFTSFLASREMWLKNAGEHAREQLAEMTEGSMAVSLDDMEPAQTGDRDIVLVAVKRHNSCSIVSSPAAIARIKALLEELNDAGGDGEDGYDSFEFEDE</sequence>
<dbReference type="Pfam" id="PF01189">
    <property type="entry name" value="Methyltr_RsmB-F"/>
    <property type="match status" value="1"/>
</dbReference>
<keyword evidence="4 5" id="KW-0694">RNA-binding</keyword>
<dbReference type="PRINTS" id="PR02008">
    <property type="entry name" value="RCMTFAMILY"/>
</dbReference>
<reference evidence="8" key="1">
    <citation type="submission" date="2023-04" db="EMBL/GenBank/DDBJ databases">
        <title>Phytophthora lilii NBRC 32176.</title>
        <authorList>
            <person name="Ichikawa N."/>
            <person name="Sato H."/>
            <person name="Tonouchi N."/>
        </authorList>
    </citation>
    <scope>NUCLEOTIDE SEQUENCE</scope>
    <source>
        <strain evidence="8">NBRC 32176</strain>
    </source>
</reference>
<dbReference type="GO" id="GO:0008173">
    <property type="term" value="F:RNA methyltransferase activity"/>
    <property type="evidence" value="ECO:0007669"/>
    <property type="project" value="InterPro"/>
</dbReference>
<dbReference type="Gene3D" id="3.40.50.150">
    <property type="entry name" value="Vaccinia Virus protein VP39"/>
    <property type="match status" value="1"/>
</dbReference>
<comment type="caution">
    <text evidence="5">Lacks conserved residue(s) required for the propagation of feature annotation.</text>
</comment>
<dbReference type="InterPro" id="IPR049560">
    <property type="entry name" value="MeTrfase_RsmB-F_NOP2_cat"/>
</dbReference>
<keyword evidence="3 5" id="KW-0949">S-adenosyl-L-methionine</keyword>
<feature type="compositionally biased region" description="Basic and acidic residues" evidence="6">
    <location>
        <begin position="91"/>
        <end position="102"/>
    </location>
</feature>
<dbReference type="EMBL" id="BSXW01000088">
    <property type="protein sequence ID" value="GMF11805.1"/>
    <property type="molecule type" value="Genomic_DNA"/>
</dbReference>
<comment type="similarity">
    <text evidence="5">Belongs to the class I-like SAM-binding methyltransferase superfamily. RsmB/NOP family.</text>
</comment>
<accession>A0A9W6TEU0</accession>
<dbReference type="InterPro" id="IPR023267">
    <property type="entry name" value="RCMT"/>
</dbReference>
<dbReference type="InterPro" id="IPR029063">
    <property type="entry name" value="SAM-dependent_MTases_sf"/>
</dbReference>
<dbReference type="PANTHER" id="PTHR22808:SF1">
    <property type="entry name" value="RNA CYTOSINE-C(5)-METHYLTRANSFERASE NSUN2-RELATED"/>
    <property type="match status" value="1"/>
</dbReference>
<organism evidence="8 9">
    <name type="scientific">Phytophthora lilii</name>
    <dbReference type="NCBI Taxonomy" id="2077276"/>
    <lineage>
        <taxon>Eukaryota</taxon>
        <taxon>Sar</taxon>
        <taxon>Stramenopiles</taxon>
        <taxon>Oomycota</taxon>
        <taxon>Peronosporomycetes</taxon>
        <taxon>Peronosporales</taxon>
        <taxon>Peronosporaceae</taxon>
        <taxon>Phytophthora</taxon>
    </lineage>
</organism>
<feature type="region of interest" description="Disordered" evidence="6">
    <location>
        <begin position="461"/>
        <end position="480"/>
    </location>
</feature>
<comment type="caution">
    <text evidence="8">The sequence shown here is derived from an EMBL/GenBank/DDBJ whole genome shotgun (WGS) entry which is preliminary data.</text>
</comment>
<feature type="binding site" evidence="5">
    <location>
        <position position="305"/>
    </location>
    <ligand>
        <name>S-adenosyl-L-methionine</name>
        <dbReference type="ChEBI" id="CHEBI:59789"/>
    </ligand>
</feature>
<evidence type="ECO:0000256" key="5">
    <source>
        <dbReference type="PROSITE-ProRule" id="PRU01023"/>
    </source>
</evidence>
<evidence type="ECO:0000313" key="9">
    <source>
        <dbReference type="Proteomes" id="UP001165083"/>
    </source>
</evidence>
<feature type="compositionally biased region" description="Low complexity" evidence="6">
    <location>
        <begin position="20"/>
        <end position="35"/>
    </location>
</feature>
<proteinExistence type="inferred from homology"/>
<evidence type="ECO:0000256" key="2">
    <source>
        <dbReference type="ARBA" id="ARBA00022679"/>
    </source>
</evidence>
<evidence type="ECO:0000256" key="6">
    <source>
        <dbReference type="SAM" id="MobiDB-lite"/>
    </source>
</evidence>
<dbReference type="OrthoDB" id="6093671at2759"/>
<gene>
    <name evidence="8" type="ORF">Plil01_000247700</name>
</gene>
<name>A0A9W6TEU0_9STRA</name>
<keyword evidence="9" id="KW-1185">Reference proteome</keyword>
<evidence type="ECO:0000313" key="8">
    <source>
        <dbReference type="EMBL" id="GMF11805.1"/>
    </source>
</evidence>
<dbReference type="GO" id="GO:0003723">
    <property type="term" value="F:RNA binding"/>
    <property type="evidence" value="ECO:0007669"/>
    <property type="project" value="UniProtKB-UniRule"/>
</dbReference>
<dbReference type="PROSITE" id="PS51686">
    <property type="entry name" value="SAM_MT_RSMB_NOP"/>
    <property type="match status" value="1"/>
</dbReference>
<protein>
    <submittedName>
        <fullName evidence="8">Unnamed protein product</fullName>
    </submittedName>
</protein>
<evidence type="ECO:0000256" key="1">
    <source>
        <dbReference type="ARBA" id="ARBA00022603"/>
    </source>
</evidence>
<dbReference type="PANTHER" id="PTHR22808">
    <property type="entry name" value="NCL1 YEAST -RELATED NOL1/NOP2/FMU SUN DOMAIN-CONTAINING"/>
    <property type="match status" value="1"/>
</dbReference>
<feature type="domain" description="SAM-dependent MTase RsmB/NOP-type" evidence="7">
    <location>
        <begin position="145"/>
        <end position="510"/>
    </location>
</feature>
<feature type="compositionally biased region" description="Basic residues" evidence="6">
    <location>
        <begin position="7"/>
        <end position="17"/>
    </location>
</feature>
<dbReference type="AlphaFoldDB" id="A0A9W6TEU0"/>
<dbReference type="Proteomes" id="UP001165083">
    <property type="component" value="Unassembled WGS sequence"/>
</dbReference>
<evidence type="ECO:0000256" key="4">
    <source>
        <dbReference type="ARBA" id="ARBA00022884"/>
    </source>
</evidence>
<keyword evidence="2 5" id="KW-0808">Transferase</keyword>